<dbReference type="Proteomes" id="UP000594261">
    <property type="component" value="Chromosome 2"/>
</dbReference>
<sequence>MPLRHKAQGEDDVLSSCQCENVMMRERSHSAMEAKQQNGASLIVPLMHNENHHEQPDVKSHNIDVQNTSKSNTTSVVGTCFNGINALSGYQCITGFGFC</sequence>
<dbReference type="EnsemblPlants" id="QL02p082289:mrna">
    <property type="protein sequence ID" value="QL02p082289:mrna"/>
    <property type="gene ID" value="QL02p082289"/>
</dbReference>
<evidence type="ECO:0000313" key="2">
    <source>
        <dbReference type="Proteomes" id="UP000594261"/>
    </source>
</evidence>
<evidence type="ECO:0000313" key="1">
    <source>
        <dbReference type="EnsemblPlants" id="QL02p082289:mrna"/>
    </source>
</evidence>
<proteinExistence type="predicted"/>
<protein>
    <submittedName>
        <fullName evidence="1">Uncharacterized protein</fullName>
    </submittedName>
</protein>
<dbReference type="Gramene" id="QL02p082289:mrna">
    <property type="protein sequence ID" value="QL02p082289:mrna"/>
    <property type="gene ID" value="QL02p082289"/>
</dbReference>
<name>A0A7N2L0N9_QUELO</name>
<reference evidence="1" key="2">
    <citation type="submission" date="2021-01" db="UniProtKB">
        <authorList>
            <consortium name="EnsemblPlants"/>
        </authorList>
    </citation>
    <scope>IDENTIFICATION</scope>
</reference>
<keyword evidence="2" id="KW-1185">Reference proteome</keyword>
<reference evidence="2" key="1">
    <citation type="journal article" date="2016" name="G3 (Bethesda)">
        <title>First Draft Assembly and Annotation of the Genome of a California Endemic Oak Quercus lobata Nee (Fagaceae).</title>
        <authorList>
            <person name="Sork V.L."/>
            <person name="Fitz-Gibbon S.T."/>
            <person name="Puiu D."/>
            <person name="Crepeau M."/>
            <person name="Gugger P.F."/>
            <person name="Sherman R."/>
            <person name="Stevens K."/>
            <person name="Langley C.H."/>
            <person name="Pellegrini M."/>
            <person name="Salzberg S.L."/>
        </authorList>
    </citation>
    <scope>NUCLEOTIDE SEQUENCE [LARGE SCALE GENOMIC DNA]</scope>
    <source>
        <strain evidence="2">cv. SW786</strain>
    </source>
</reference>
<accession>A0A7N2L0N9</accession>
<organism evidence="1 2">
    <name type="scientific">Quercus lobata</name>
    <name type="common">Valley oak</name>
    <dbReference type="NCBI Taxonomy" id="97700"/>
    <lineage>
        <taxon>Eukaryota</taxon>
        <taxon>Viridiplantae</taxon>
        <taxon>Streptophyta</taxon>
        <taxon>Embryophyta</taxon>
        <taxon>Tracheophyta</taxon>
        <taxon>Spermatophyta</taxon>
        <taxon>Magnoliopsida</taxon>
        <taxon>eudicotyledons</taxon>
        <taxon>Gunneridae</taxon>
        <taxon>Pentapetalae</taxon>
        <taxon>rosids</taxon>
        <taxon>fabids</taxon>
        <taxon>Fagales</taxon>
        <taxon>Fagaceae</taxon>
        <taxon>Quercus</taxon>
    </lineage>
</organism>
<dbReference type="AlphaFoldDB" id="A0A7N2L0N9"/>
<dbReference type="InParanoid" id="A0A7N2L0N9"/>